<organism evidence="13 14">
    <name type="scientific">Neolewinella lacunae</name>
    <dbReference type="NCBI Taxonomy" id="1517758"/>
    <lineage>
        <taxon>Bacteria</taxon>
        <taxon>Pseudomonadati</taxon>
        <taxon>Bacteroidota</taxon>
        <taxon>Saprospiria</taxon>
        <taxon>Saprospirales</taxon>
        <taxon>Lewinellaceae</taxon>
        <taxon>Neolewinella</taxon>
    </lineage>
</organism>
<evidence type="ECO:0000256" key="3">
    <source>
        <dbReference type="ARBA" id="ARBA00022516"/>
    </source>
</evidence>
<feature type="transmembrane region" description="Helical" evidence="12">
    <location>
        <begin position="102"/>
        <end position="121"/>
    </location>
</feature>
<keyword evidence="8 12" id="KW-0472">Membrane</keyword>
<comment type="subcellular location">
    <subcellularLocation>
        <location evidence="1">Membrane</location>
        <topology evidence="1">Multi-pass membrane protein</topology>
    </subcellularLocation>
</comment>
<dbReference type="PROSITE" id="PS51257">
    <property type="entry name" value="PROKAR_LIPOPROTEIN"/>
    <property type="match status" value="1"/>
</dbReference>
<keyword evidence="3" id="KW-0444">Lipid biosynthesis</keyword>
<dbReference type="GO" id="GO:0008654">
    <property type="term" value="P:phospholipid biosynthetic process"/>
    <property type="evidence" value="ECO:0007669"/>
    <property type="project" value="UniProtKB-KW"/>
</dbReference>
<dbReference type="InterPro" id="IPR043130">
    <property type="entry name" value="CDP-OH_PTrfase_TM_dom"/>
</dbReference>
<accession>A0A923T9S6</accession>
<dbReference type="RefSeq" id="WP_187467867.1">
    <property type="nucleotide sequence ID" value="NZ_JACSIT010000141.1"/>
</dbReference>
<name>A0A923T9S6_9BACT</name>
<evidence type="ECO:0000256" key="11">
    <source>
        <dbReference type="RuleBase" id="RU003750"/>
    </source>
</evidence>
<feature type="transmembrane region" description="Helical" evidence="12">
    <location>
        <begin position="68"/>
        <end position="90"/>
    </location>
</feature>
<keyword evidence="9" id="KW-0594">Phospholipid biosynthesis</keyword>
<evidence type="ECO:0000313" key="13">
    <source>
        <dbReference type="EMBL" id="MBC6995846.1"/>
    </source>
</evidence>
<evidence type="ECO:0000313" key="14">
    <source>
        <dbReference type="Proteomes" id="UP000650081"/>
    </source>
</evidence>
<keyword evidence="6 12" id="KW-1133">Transmembrane helix</keyword>
<evidence type="ECO:0000256" key="1">
    <source>
        <dbReference type="ARBA" id="ARBA00004141"/>
    </source>
</evidence>
<dbReference type="PROSITE" id="PS00379">
    <property type="entry name" value="CDP_ALCOHOL_P_TRANSF"/>
    <property type="match status" value="1"/>
</dbReference>
<evidence type="ECO:0000256" key="8">
    <source>
        <dbReference type="ARBA" id="ARBA00023136"/>
    </source>
</evidence>
<evidence type="ECO:0000256" key="5">
    <source>
        <dbReference type="ARBA" id="ARBA00022692"/>
    </source>
</evidence>
<feature type="transmembrane region" description="Helical" evidence="12">
    <location>
        <begin position="7"/>
        <end position="27"/>
    </location>
</feature>
<dbReference type="Proteomes" id="UP000650081">
    <property type="component" value="Unassembled WGS sequence"/>
</dbReference>
<evidence type="ECO:0000256" key="9">
    <source>
        <dbReference type="ARBA" id="ARBA00023209"/>
    </source>
</evidence>
<keyword evidence="5 12" id="KW-0812">Transmembrane</keyword>
<dbReference type="Pfam" id="PF01066">
    <property type="entry name" value="CDP-OH_P_transf"/>
    <property type="match status" value="1"/>
</dbReference>
<feature type="transmembrane region" description="Helical" evidence="12">
    <location>
        <begin position="133"/>
        <end position="152"/>
    </location>
</feature>
<keyword evidence="4 11" id="KW-0808">Transferase</keyword>
<dbReference type="EMBL" id="JACSIT010000141">
    <property type="protein sequence ID" value="MBC6995846.1"/>
    <property type="molecule type" value="Genomic_DNA"/>
</dbReference>
<evidence type="ECO:0000256" key="10">
    <source>
        <dbReference type="ARBA" id="ARBA00023264"/>
    </source>
</evidence>
<protein>
    <submittedName>
        <fullName evidence="13">CDP-alcohol phosphatidyltransferase family protein</fullName>
    </submittedName>
</protein>
<evidence type="ECO:0000256" key="12">
    <source>
        <dbReference type="SAM" id="Phobius"/>
    </source>
</evidence>
<feature type="transmembrane region" description="Helical" evidence="12">
    <location>
        <begin position="158"/>
        <end position="181"/>
    </location>
</feature>
<dbReference type="Gene3D" id="1.20.120.1760">
    <property type="match status" value="1"/>
</dbReference>
<dbReference type="GO" id="GO:0016020">
    <property type="term" value="C:membrane"/>
    <property type="evidence" value="ECO:0007669"/>
    <property type="project" value="UniProtKB-SubCell"/>
</dbReference>
<dbReference type="InterPro" id="IPR048254">
    <property type="entry name" value="CDP_ALCOHOL_P_TRANSF_CS"/>
</dbReference>
<evidence type="ECO:0000256" key="7">
    <source>
        <dbReference type="ARBA" id="ARBA00023098"/>
    </source>
</evidence>
<dbReference type="AlphaFoldDB" id="A0A923T9S6"/>
<evidence type="ECO:0000256" key="6">
    <source>
        <dbReference type="ARBA" id="ARBA00022989"/>
    </source>
</evidence>
<comment type="caution">
    <text evidence="13">The sequence shown here is derived from an EMBL/GenBank/DDBJ whole genome shotgun (WGS) entry which is preliminary data.</text>
</comment>
<dbReference type="GO" id="GO:0016780">
    <property type="term" value="F:phosphotransferase activity, for other substituted phosphate groups"/>
    <property type="evidence" value="ECO:0007669"/>
    <property type="project" value="InterPro"/>
</dbReference>
<dbReference type="InterPro" id="IPR050324">
    <property type="entry name" value="CDP-alcohol_PTase-I"/>
</dbReference>
<evidence type="ECO:0000256" key="4">
    <source>
        <dbReference type="ARBA" id="ARBA00022679"/>
    </source>
</evidence>
<dbReference type="PANTHER" id="PTHR14269">
    <property type="entry name" value="CDP-DIACYLGLYCEROL--GLYCEROL-3-PHOSPHATE 3-PHOSPHATIDYLTRANSFERASE-RELATED"/>
    <property type="match status" value="1"/>
</dbReference>
<dbReference type="InterPro" id="IPR000462">
    <property type="entry name" value="CDP-OH_P_trans"/>
</dbReference>
<sequence length="240" mass="25926">MFSKSQIPNLITLLNLFCGCAAIISVLDQQFVAAFWFLFAAGWFDFGDGLAARLLGVSSEHGKELDSLADMVSFGAVPGVIYYTLLFAGQDPAPASAPAIGWSWYAAPGLVVTLFSALRLAKFNLDTRQSENFIGVATPTSTVFAVGLMLIYDQDAFGWAAYVSSPLVLFPVIALFSYLLVSEHPMFSFKIKGAKWAGNETRIIFAALALALLLALRAAAFPFIVGVYLVINFLAPPPRH</sequence>
<keyword evidence="14" id="KW-1185">Reference proteome</keyword>
<comment type="similarity">
    <text evidence="2 11">Belongs to the CDP-alcohol phosphatidyltransferase class-I family.</text>
</comment>
<feature type="transmembrane region" description="Helical" evidence="12">
    <location>
        <begin position="33"/>
        <end position="56"/>
    </location>
</feature>
<proteinExistence type="inferred from homology"/>
<keyword evidence="10" id="KW-1208">Phospholipid metabolism</keyword>
<evidence type="ECO:0000256" key="2">
    <source>
        <dbReference type="ARBA" id="ARBA00010441"/>
    </source>
</evidence>
<dbReference type="PANTHER" id="PTHR14269:SF61">
    <property type="entry name" value="CDP-DIACYLGLYCEROL--SERINE O-PHOSPHATIDYLTRANSFERASE"/>
    <property type="match status" value="1"/>
</dbReference>
<reference evidence="13" key="1">
    <citation type="submission" date="2020-08" db="EMBL/GenBank/DDBJ databases">
        <title>Lewinella bacteria from marine environments.</title>
        <authorList>
            <person name="Zhong Y."/>
        </authorList>
    </citation>
    <scope>NUCLEOTIDE SEQUENCE</scope>
    <source>
        <strain evidence="13">KCTC 42187</strain>
    </source>
</reference>
<keyword evidence="7" id="KW-0443">Lipid metabolism</keyword>
<feature type="transmembrane region" description="Helical" evidence="12">
    <location>
        <begin position="202"/>
        <end position="231"/>
    </location>
</feature>
<gene>
    <name evidence="13" type="ORF">H9S92_16890</name>
</gene>